<dbReference type="PANTHER" id="PTHR10631:SF3">
    <property type="entry name" value="TRNA (GUANINE(26)-N(2))-DIMETHYLTRANSFERASE"/>
    <property type="match status" value="1"/>
</dbReference>
<dbReference type="Proteomes" id="UP000799767">
    <property type="component" value="Unassembled WGS sequence"/>
</dbReference>
<evidence type="ECO:0000256" key="12">
    <source>
        <dbReference type="PROSITE-ProRule" id="PRU00958"/>
    </source>
</evidence>
<sequence length="727" mass="79480">MLMRAARVGVFLSSSTAHRPPFGSIFPAKRIGIHARRLMTKMEGDDAPASITAAPLRDQLVQYDGKILKTVQEGKAYILVPPNARTSLDPQANAKADDSGQVQNVFYNPIQQFNRDLSVLAINAFAEDACERKKLAHAALRSKKGDKRERKRKREESKQEAQAGEQETVKVRKTADDSATSEQNGASGVEAHTEHVRAVAQPEAAEMPDEKNLDAGEHTANGKIEPSATGTASIPKASDWKPRFRILDALSATGLRALRYASEVPYVTAVVANDRDANAVKNIDLNVQHNRLTDLITTTTGDALRHMYGVAFPPTHTHGPQHISGKYDVIDLDPYGTAAPFIDAALQALEDGGMLCVTCTDSGVFASCGYSEKTFSLYGGMPIKGSHSHEGGLRLIIHSVATSAAKYGIAIEPLLSLSIDYYVRIFIRIRKSAQEVKFLAGKTMLVYGCDHGCGAWSTQFIGRHTQQPGNGKQTNWKYSIAQAPSANQLCEHCGSKTHLAGPMWGGPLHNAAFIEKILHSLDSVDGELYQTKARVEGMLDTALDELSVSSPPIEAQPHTASTRREDSLLIPPTPPETRDLHPFFFIPSALVKVIKAQAPAENLLKGALRHAGYRATRSHCKPGSVKTDAPWTVIWEVLREWVRQRAPVKEGSVKEGTPGWKILQQKREDGEGESGEIEGSNSDPPTKRLKVVFDENLGKDKPGKRLIRYQMNPRENWGPMSKAKGHA</sequence>
<dbReference type="GO" id="GO:0160104">
    <property type="term" value="F:tRNA (guanine(26)-N2)-dimethyltransferase activity"/>
    <property type="evidence" value="ECO:0007669"/>
    <property type="project" value="UniProtKB-EC"/>
</dbReference>
<feature type="compositionally biased region" description="Polar residues" evidence="13">
    <location>
        <begin position="177"/>
        <end position="186"/>
    </location>
</feature>
<keyword evidence="15" id="KW-1185">Reference proteome</keyword>
<evidence type="ECO:0000256" key="5">
    <source>
        <dbReference type="ARBA" id="ARBA00022694"/>
    </source>
</evidence>
<dbReference type="InterPro" id="IPR029063">
    <property type="entry name" value="SAM-dependent_MTases_sf"/>
</dbReference>
<dbReference type="FunFam" id="3.30.56.70:FF:000001">
    <property type="entry name" value="tRNA (guanine(26)-N(2))-dimethyltransferase"/>
    <property type="match status" value="1"/>
</dbReference>
<feature type="region of interest" description="Disordered" evidence="13">
    <location>
        <begin position="138"/>
        <end position="236"/>
    </location>
</feature>
<feature type="compositionally biased region" description="Basic and acidic residues" evidence="13">
    <location>
        <begin position="208"/>
        <end position="217"/>
    </location>
</feature>
<organism evidence="14 15">
    <name type="scientific">Neohortaea acidophila</name>
    <dbReference type="NCBI Taxonomy" id="245834"/>
    <lineage>
        <taxon>Eukaryota</taxon>
        <taxon>Fungi</taxon>
        <taxon>Dikarya</taxon>
        <taxon>Ascomycota</taxon>
        <taxon>Pezizomycotina</taxon>
        <taxon>Dothideomycetes</taxon>
        <taxon>Dothideomycetidae</taxon>
        <taxon>Mycosphaerellales</taxon>
        <taxon>Teratosphaeriaceae</taxon>
        <taxon>Neohortaea</taxon>
    </lineage>
</organism>
<comment type="similarity">
    <text evidence="12">Belongs to the class I-like SAM-binding methyltransferase superfamily. Trm1 family.</text>
</comment>
<keyword evidence="5 12" id="KW-0819">tRNA processing</keyword>
<dbReference type="SUPFAM" id="SSF53335">
    <property type="entry name" value="S-adenosyl-L-methionine-dependent methyltransferases"/>
    <property type="match status" value="1"/>
</dbReference>
<dbReference type="InterPro" id="IPR042296">
    <property type="entry name" value="tRNA_met_Trm1_C"/>
</dbReference>
<evidence type="ECO:0000256" key="1">
    <source>
        <dbReference type="ARBA" id="ARBA00022555"/>
    </source>
</evidence>
<evidence type="ECO:0000256" key="3">
    <source>
        <dbReference type="ARBA" id="ARBA00022679"/>
    </source>
</evidence>
<evidence type="ECO:0000256" key="7">
    <source>
        <dbReference type="ARBA" id="ARBA00039099"/>
    </source>
</evidence>
<evidence type="ECO:0000313" key="14">
    <source>
        <dbReference type="EMBL" id="KAF2487956.1"/>
    </source>
</evidence>
<dbReference type="Gene3D" id="3.40.50.150">
    <property type="entry name" value="Vaccinia Virus protein VP39"/>
    <property type="match status" value="1"/>
</dbReference>
<keyword evidence="1 12" id="KW-0820">tRNA-binding</keyword>
<evidence type="ECO:0000256" key="8">
    <source>
        <dbReference type="ARBA" id="ARBA00051897"/>
    </source>
</evidence>
<dbReference type="RefSeq" id="XP_033594525.1">
    <property type="nucleotide sequence ID" value="XM_033732428.1"/>
</dbReference>
<dbReference type="Gene3D" id="3.30.56.70">
    <property type="entry name" value="N2,N2-dimethylguanosine tRNA methyltransferase, C-terminal domain"/>
    <property type="match status" value="1"/>
</dbReference>
<evidence type="ECO:0000256" key="11">
    <source>
        <dbReference type="ARBA" id="ARBA00083299"/>
    </source>
</evidence>
<protein>
    <recommendedName>
        <fullName evidence="7">tRNA (guanine(26)-N(2))-dimethyltransferase</fullName>
        <ecNumber evidence="7">2.1.1.216</ecNumber>
    </recommendedName>
    <alternativeName>
        <fullName evidence="10">tRNA 2,2-dimethylguanosine-26 methyltransferase</fullName>
    </alternativeName>
    <alternativeName>
        <fullName evidence="9">tRNA(guanine-26,N(2)-N(2)) methyltransferase</fullName>
    </alternativeName>
    <alternativeName>
        <fullName evidence="11">tRNA(m(2,2)G26)dimethyltransferase</fullName>
    </alternativeName>
</protein>
<keyword evidence="4 12" id="KW-0949">S-adenosyl-L-methionine</keyword>
<feature type="compositionally biased region" description="Basic residues" evidence="13">
    <location>
        <begin position="138"/>
        <end position="153"/>
    </location>
</feature>
<dbReference type="AlphaFoldDB" id="A0A6A6Q7N7"/>
<evidence type="ECO:0000256" key="4">
    <source>
        <dbReference type="ARBA" id="ARBA00022691"/>
    </source>
</evidence>
<dbReference type="EMBL" id="MU001631">
    <property type="protein sequence ID" value="KAF2487956.1"/>
    <property type="molecule type" value="Genomic_DNA"/>
</dbReference>
<name>A0A6A6Q7N7_9PEZI</name>
<reference evidence="14" key="1">
    <citation type="journal article" date="2020" name="Stud. Mycol.">
        <title>101 Dothideomycetes genomes: a test case for predicting lifestyles and emergence of pathogens.</title>
        <authorList>
            <person name="Haridas S."/>
            <person name="Albert R."/>
            <person name="Binder M."/>
            <person name="Bloem J."/>
            <person name="Labutti K."/>
            <person name="Salamov A."/>
            <person name="Andreopoulos B."/>
            <person name="Baker S."/>
            <person name="Barry K."/>
            <person name="Bills G."/>
            <person name="Bluhm B."/>
            <person name="Cannon C."/>
            <person name="Castanera R."/>
            <person name="Culley D."/>
            <person name="Daum C."/>
            <person name="Ezra D."/>
            <person name="Gonzalez J."/>
            <person name="Henrissat B."/>
            <person name="Kuo A."/>
            <person name="Liang C."/>
            <person name="Lipzen A."/>
            <person name="Lutzoni F."/>
            <person name="Magnuson J."/>
            <person name="Mondo S."/>
            <person name="Nolan M."/>
            <person name="Ohm R."/>
            <person name="Pangilinan J."/>
            <person name="Park H.-J."/>
            <person name="Ramirez L."/>
            <person name="Alfaro M."/>
            <person name="Sun H."/>
            <person name="Tritt A."/>
            <person name="Yoshinaga Y."/>
            <person name="Zwiers L.-H."/>
            <person name="Turgeon B."/>
            <person name="Goodwin S."/>
            <person name="Spatafora J."/>
            <person name="Crous P."/>
            <person name="Grigoriev I."/>
        </authorList>
    </citation>
    <scope>NUCLEOTIDE SEQUENCE</scope>
    <source>
        <strain evidence="14">CBS 113389</strain>
    </source>
</reference>
<dbReference type="GO" id="GO:0002940">
    <property type="term" value="P:tRNA N2-guanine methylation"/>
    <property type="evidence" value="ECO:0007669"/>
    <property type="project" value="TreeGrafter"/>
</dbReference>
<keyword evidence="6 12" id="KW-0694">RNA-binding</keyword>
<evidence type="ECO:0000256" key="6">
    <source>
        <dbReference type="ARBA" id="ARBA00022884"/>
    </source>
</evidence>
<proteinExistence type="inferred from homology"/>
<accession>A0A6A6Q7N7</accession>
<dbReference type="Pfam" id="PF02005">
    <property type="entry name" value="TRM"/>
    <property type="match status" value="2"/>
</dbReference>
<gene>
    <name evidence="14" type="ORF">BDY17DRAFT_290004</name>
</gene>
<dbReference type="GO" id="GO:0000049">
    <property type="term" value="F:tRNA binding"/>
    <property type="evidence" value="ECO:0007669"/>
    <property type="project" value="UniProtKB-UniRule"/>
</dbReference>
<keyword evidence="3 12" id="KW-0808">Transferase</keyword>
<dbReference type="OrthoDB" id="6349953at2759"/>
<evidence type="ECO:0000256" key="2">
    <source>
        <dbReference type="ARBA" id="ARBA00022603"/>
    </source>
</evidence>
<evidence type="ECO:0000313" key="15">
    <source>
        <dbReference type="Proteomes" id="UP000799767"/>
    </source>
</evidence>
<comment type="catalytic activity">
    <reaction evidence="8">
        <text>guanosine(26) in tRNA + 2 S-adenosyl-L-methionine = N(2)-dimethylguanosine(26) in tRNA + 2 S-adenosyl-L-homocysteine + 2 H(+)</text>
        <dbReference type="Rhea" id="RHEA:43140"/>
        <dbReference type="Rhea" id="RHEA-COMP:10359"/>
        <dbReference type="Rhea" id="RHEA-COMP:10360"/>
        <dbReference type="ChEBI" id="CHEBI:15378"/>
        <dbReference type="ChEBI" id="CHEBI:57856"/>
        <dbReference type="ChEBI" id="CHEBI:59789"/>
        <dbReference type="ChEBI" id="CHEBI:74269"/>
        <dbReference type="ChEBI" id="CHEBI:74513"/>
        <dbReference type="EC" id="2.1.1.216"/>
    </reaction>
</comment>
<evidence type="ECO:0000256" key="10">
    <source>
        <dbReference type="ARBA" id="ARBA00082896"/>
    </source>
</evidence>
<dbReference type="InterPro" id="IPR002905">
    <property type="entry name" value="Trm1"/>
</dbReference>
<feature type="compositionally biased region" description="Basic and acidic residues" evidence="13">
    <location>
        <begin position="167"/>
        <end position="176"/>
    </location>
</feature>
<feature type="compositionally biased region" description="Basic and acidic residues" evidence="13">
    <location>
        <begin position="691"/>
        <end position="703"/>
    </location>
</feature>
<dbReference type="PANTHER" id="PTHR10631">
    <property type="entry name" value="N 2 ,N 2 -DIMETHYLGUANOSINE TRNA METHYLTRANSFERASE"/>
    <property type="match status" value="1"/>
</dbReference>
<keyword evidence="2 12" id="KW-0489">Methyltransferase</keyword>
<dbReference type="EC" id="2.1.1.216" evidence="7"/>
<feature type="region of interest" description="Disordered" evidence="13">
    <location>
        <begin position="648"/>
        <end position="727"/>
    </location>
</feature>
<dbReference type="PROSITE" id="PS51626">
    <property type="entry name" value="SAM_MT_TRM1"/>
    <property type="match status" value="1"/>
</dbReference>
<dbReference type="GeneID" id="54473430"/>
<dbReference type="NCBIfam" id="TIGR00308">
    <property type="entry name" value="TRM1"/>
    <property type="match status" value="1"/>
</dbReference>
<evidence type="ECO:0000256" key="9">
    <source>
        <dbReference type="ARBA" id="ARBA00077143"/>
    </source>
</evidence>
<dbReference type="GO" id="GO:0005634">
    <property type="term" value="C:nucleus"/>
    <property type="evidence" value="ECO:0007669"/>
    <property type="project" value="TreeGrafter"/>
</dbReference>
<evidence type="ECO:0000256" key="13">
    <source>
        <dbReference type="SAM" id="MobiDB-lite"/>
    </source>
</evidence>